<keyword evidence="2" id="KW-0812">Transmembrane</keyword>
<keyword evidence="4" id="KW-0808">Transferase</keyword>
<dbReference type="PANTHER" id="PTHR30576">
    <property type="entry name" value="COLANIC BIOSYNTHESIS UDP-GLUCOSE LIPID CARRIER TRANSFERASE"/>
    <property type="match status" value="1"/>
</dbReference>
<proteinExistence type="inferred from homology"/>
<feature type="domain" description="Bacterial sugar transferase" evidence="3">
    <location>
        <begin position="7"/>
        <end position="181"/>
    </location>
</feature>
<keyword evidence="2" id="KW-1133">Transmembrane helix</keyword>
<dbReference type="Proteomes" id="UP000659698">
    <property type="component" value="Unassembled WGS sequence"/>
</dbReference>
<keyword evidence="2" id="KW-0472">Membrane</keyword>
<reference evidence="4 5" key="1">
    <citation type="journal article" date="2019" name="Int. J. Syst. Evol. Microbiol.">
        <title>Rufibacter sediminis sp. nov., isolated from freshwater lake sediment.</title>
        <authorList>
            <person name="Qu J.H."/>
            <person name="Zhang L.J."/>
            <person name="Fu Y.H."/>
            <person name="Li H.F."/>
        </authorList>
    </citation>
    <scope>NUCLEOTIDE SEQUENCE [LARGE SCALE GENOMIC DNA]</scope>
    <source>
        <strain evidence="4 5">H-1</strain>
    </source>
</reference>
<organism evidence="4 5">
    <name type="scientific">Rufibacter sediminis</name>
    <dbReference type="NCBI Taxonomy" id="2762756"/>
    <lineage>
        <taxon>Bacteria</taxon>
        <taxon>Pseudomonadati</taxon>
        <taxon>Bacteroidota</taxon>
        <taxon>Cytophagia</taxon>
        <taxon>Cytophagales</taxon>
        <taxon>Hymenobacteraceae</taxon>
        <taxon>Rufibacter</taxon>
    </lineage>
</organism>
<evidence type="ECO:0000313" key="4">
    <source>
        <dbReference type="EMBL" id="MBC3540073.1"/>
    </source>
</evidence>
<sequence>MYQPHGKRLLDLLLAGGALLLLWPVMGLVATALWVGFNGKVLFKQQRPGLHGKPFWFYKFVTMTQARDLHGQLLPDAQRLTPLGKFIRKTSLDELPQLLNVLRGQMSVVGPRPLLMDYLPLYSPEQARRHEVKPGITGWAQVNGRNLLAWEEKFAYDVWYVEHVSLRVDLLVLGRTLKHLLKPEGISAPGTATMERFTGSSNTSSS</sequence>
<comment type="similarity">
    <text evidence="1">Belongs to the bacterial sugar transferase family.</text>
</comment>
<dbReference type="GO" id="GO:0016740">
    <property type="term" value="F:transferase activity"/>
    <property type="evidence" value="ECO:0007669"/>
    <property type="project" value="UniProtKB-KW"/>
</dbReference>
<comment type="caution">
    <text evidence="4">The sequence shown here is derived from an EMBL/GenBank/DDBJ whole genome shotgun (WGS) entry which is preliminary data.</text>
</comment>
<dbReference type="EMBL" id="JACOAF010000022">
    <property type="protein sequence ID" value="MBC3540073.1"/>
    <property type="molecule type" value="Genomic_DNA"/>
</dbReference>
<feature type="transmembrane region" description="Helical" evidence="2">
    <location>
        <begin position="12"/>
        <end position="37"/>
    </location>
</feature>
<evidence type="ECO:0000256" key="1">
    <source>
        <dbReference type="ARBA" id="ARBA00006464"/>
    </source>
</evidence>
<dbReference type="PANTHER" id="PTHR30576:SF8">
    <property type="entry name" value="UNDECAPRENYL-PHOSPHATE GALACTOSE PHOSPHOTRANSFERASE"/>
    <property type="match status" value="1"/>
</dbReference>
<dbReference type="Pfam" id="PF02397">
    <property type="entry name" value="Bac_transf"/>
    <property type="match status" value="1"/>
</dbReference>
<protein>
    <submittedName>
        <fullName evidence="4">Sugar transferase</fullName>
    </submittedName>
</protein>
<evidence type="ECO:0000313" key="5">
    <source>
        <dbReference type="Proteomes" id="UP000659698"/>
    </source>
</evidence>
<evidence type="ECO:0000256" key="2">
    <source>
        <dbReference type="SAM" id="Phobius"/>
    </source>
</evidence>
<keyword evidence="5" id="KW-1185">Reference proteome</keyword>
<evidence type="ECO:0000259" key="3">
    <source>
        <dbReference type="Pfam" id="PF02397"/>
    </source>
</evidence>
<name>A0ABR6VSA6_9BACT</name>
<gene>
    <name evidence="4" type="ORF">H7U12_10290</name>
</gene>
<accession>A0ABR6VSA6</accession>
<dbReference type="InterPro" id="IPR003362">
    <property type="entry name" value="Bact_transf"/>
</dbReference>